<dbReference type="KEGG" id="mfu:LILAB_05510"/>
<gene>
    <name evidence="1" type="ordered locus">LILAB_05510</name>
</gene>
<dbReference type="HOGENOM" id="CLU_1775449_0_0_7"/>
<sequence length="148" mass="16091">MRIQAVVLAVLLMACGDSGGEPDENAFLALFEVSYGNCAGVCYARLDVASDGAAQVSYAERKGRLETKRPFLLWQSELDGLLEDVALSRTEAWESQYGCPECVDQGQYFLKLAGTDGVRQATVDPNAIPEHLAPLIGRLDEVLVRGLR</sequence>
<name>F8CQX9_MYXFH</name>
<accession>F8CQX9</accession>
<dbReference type="PROSITE" id="PS51257">
    <property type="entry name" value="PROKAR_LIPOPROTEIN"/>
    <property type="match status" value="1"/>
</dbReference>
<dbReference type="Proteomes" id="UP000000488">
    <property type="component" value="Chromosome"/>
</dbReference>
<dbReference type="AlphaFoldDB" id="F8CQX9"/>
<evidence type="ECO:0008006" key="3">
    <source>
        <dbReference type="Google" id="ProtNLM"/>
    </source>
</evidence>
<proteinExistence type="predicted"/>
<evidence type="ECO:0000313" key="2">
    <source>
        <dbReference type="Proteomes" id="UP000000488"/>
    </source>
</evidence>
<dbReference type="EMBL" id="CP002830">
    <property type="protein sequence ID" value="AEI63023.1"/>
    <property type="molecule type" value="Genomic_DNA"/>
</dbReference>
<evidence type="ECO:0000313" key="1">
    <source>
        <dbReference type="EMBL" id="AEI63023.1"/>
    </source>
</evidence>
<organism evidence="1 2">
    <name type="scientific">Myxococcus fulvus (strain ATCC BAA-855 / HW-1)</name>
    <dbReference type="NCBI Taxonomy" id="483219"/>
    <lineage>
        <taxon>Bacteria</taxon>
        <taxon>Pseudomonadati</taxon>
        <taxon>Myxococcota</taxon>
        <taxon>Myxococcia</taxon>
        <taxon>Myxococcales</taxon>
        <taxon>Cystobacterineae</taxon>
        <taxon>Myxococcaceae</taxon>
        <taxon>Myxococcus</taxon>
    </lineage>
</organism>
<protein>
    <recommendedName>
        <fullName evidence="3">Lipoprotein</fullName>
    </recommendedName>
</protein>
<reference evidence="1 2" key="1">
    <citation type="journal article" date="2011" name="J. Bacteriol.">
        <title>Genome sequence of the halotolerant marine bacterium Myxococcus fulvus HW-1.</title>
        <authorList>
            <person name="Li Z.F."/>
            <person name="Li X."/>
            <person name="Liu H."/>
            <person name="Liu X."/>
            <person name="Han K."/>
            <person name="Wu Z.H."/>
            <person name="Hu W."/>
            <person name="Li F.F."/>
            <person name="Li Y.Z."/>
        </authorList>
    </citation>
    <scope>NUCLEOTIDE SEQUENCE [LARGE SCALE GENOMIC DNA]</scope>
    <source>
        <strain evidence="2">ATCC BAA-855 / HW-1</strain>
    </source>
</reference>